<dbReference type="PANTHER" id="PTHR14695:SF8">
    <property type="entry name" value="SHC SH2 DOMAIN-BINDING PROTEIN 1"/>
    <property type="match status" value="1"/>
</dbReference>
<sequence length="189" mass="22071">MFTENGCSWFQVCDVDFKDLKACVRLVLPLQCDTRGCDLTEEAMKVLLGASGDKVPLQQLQVVYELSGDFDQTALAVEHLRFFYEHIWRQWDEEDEDDFDYFVRCVEPRLRLYYDILEDRVPAGLVAEYQSLLQSCSQCFQQFTVLRSGLSTDSDSELDNVSMVEGLQLYDQLETLRRKLHIFENPLLR</sequence>
<dbReference type="Proteomes" id="UP000504611">
    <property type="component" value="Unplaced"/>
</dbReference>
<gene>
    <name evidence="3" type="primary">LOC104947898</name>
</gene>
<dbReference type="GeneID" id="104947898"/>
<keyword evidence="2" id="KW-1185">Reference proteome</keyword>
<dbReference type="InterPro" id="IPR057508">
    <property type="entry name" value="SHCBP-like_N"/>
</dbReference>
<protein>
    <submittedName>
        <fullName evidence="3">SHC SH2 domain-binding protein 1-like</fullName>
    </submittedName>
</protein>
<evidence type="ECO:0000313" key="2">
    <source>
        <dbReference type="Proteomes" id="UP000504611"/>
    </source>
</evidence>
<dbReference type="AlphaFoldDB" id="A0A6I9N6Z9"/>
<evidence type="ECO:0000259" key="1">
    <source>
        <dbReference type="Pfam" id="PF23762"/>
    </source>
</evidence>
<dbReference type="InterPro" id="IPR045140">
    <property type="entry name" value="SHCBP1-like"/>
</dbReference>
<dbReference type="GO" id="GO:0008543">
    <property type="term" value="P:fibroblast growth factor receptor signaling pathway"/>
    <property type="evidence" value="ECO:0007669"/>
    <property type="project" value="TreeGrafter"/>
</dbReference>
<accession>A0A6I9N6Z9</accession>
<proteinExistence type="predicted"/>
<evidence type="ECO:0000313" key="3">
    <source>
        <dbReference type="RefSeq" id="XP_010772312.1"/>
    </source>
</evidence>
<dbReference type="KEGG" id="ncc:104947898"/>
<dbReference type="Pfam" id="PF23762">
    <property type="entry name" value="SHCBP_N"/>
    <property type="match status" value="1"/>
</dbReference>
<dbReference type="OrthoDB" id="5978115at2759"/>
<name>A0A6I9N6Z9_9TELE</name>
<feature type="domain" description="SHC SH2" evidence="1">
    <location>
        <begin position="11"/>
        <end position="189"/>
    </location>
</feature>
<reference evidence="3" key="1">
    <citation type="submission" date="2025-08" db="UniProtKB">
        <authorList>
            <consortium name="RefSeq"/>
        </authorList>
    </citation>
    <scope>IDENTIFICATION</scope>
    <source>
        <tissue evidence="3">Muscle</tissue>
    </source>
</reference>
<dbReference type="PANTHER" id="PTHR14695">
    <property type="entry name" value="SHC SH2-DOMAIN BINDING PROTEIN 1-RELATED"/>
    <property type="match status" value="1"/>
</dbReference>
<organism evidence="2 3">
    <name type="scientific">Notothenia coriiceps</name>
    <name type="common">black rockcod</name>
    <dbReference type="NCBI Taxonomy" id="8208"/>
    <lineage>
        <taxon>Eukaryota</taxon>
        <taxon>Metazoa</taxon>
        <taxon>Chordata</taxon>
        <taxon>Craniata</taxon>
        <taxon>Vertebrata</taxon>
        <taxon>Euteleostomi</taxon>
        <taxon>Actinopterygii</taxon>
        <taxon>Neopterygii</taxon>
        <taxon>Teleostei</taxon>
        <taxon>Neoteleostei</taxon>
        <taxon>Acanthomorphata</taxon>
        <taxon>Eupercaria</taxon>
        <taxon>Perciformes</taxon>
        <taxon>Notothenioidei</taxon>
        <taxon>Nototheniidae</taxon>
        <taxon>Notothenia</taxon>
    </lineage>
</organism>
<dbReference type="RefSeq" id="XP_010772312.1">
    <property type="nucleotide sequence ID" value="XM_010774010.1"/>
</dbReference>